<keyword evidence="1" id="KW-0732">Signal</keyword>
<dbReference type="InterPro" id="IPR021862">
    <property type="entry name" value="DUF3472"/>
</dbReference>
<feature type="domain" description="DUF5077" evidence="2">
    <location>
        <begin position="36"/>
        <end position="152"/>
    </location>
</feature>
<name>A0ABT7PN16_9BACT</name>
<protein>
    <submittedName>
        <fullName evidence="3">DUF3472 domain-containing protein</fullName>
    </submittedName>
</protein>
<dbReference type="Pfam" id="PF16871">
    <property type="entry name" value="DUF5077"/>
    <property type="match status" value="1"/>
</dbReference>
<accession>A0ABT7PN16</accession>
<dbReference type="RefSeq" id="WP_289165469.1">
    <property type="nucleotide sequence ID" value="NZ_JASZZN010000017.1"/>
</dbReference>
<evidence type="ECO:0000313" key="3">
    <source>
        <dbReference type="EMBL" id="MDM4017895.1"/>
    </source>
</evidence>
<evidence type="ECO:0000259" key="2">
    <source>
        <dbReference type="Pfam" id="PF16871"/>
    </source>
</evidence>
<feature type="chain" id="PRO_5045841356" evidence="1">
    <location>
        <begin position="23"/>
        <end position="435"/>
    </location>
</feature>
<evidence type="ECO:0000313" key="4">
    <source>
        <dbReference type="Proteomes" id="UP001239462"/>
    </source>
</evidence>
<dbReference type="Proteomes" id="UP001239462">
    <property type="component" value="Unassembled WGS sequence"/>
</dbReference>
<reference evidence="3 4" key="1">
    <citation type="submission" date="2023-06" db="EMBL/GenBank/DDBJ databases">
        <title>Roseiconus lacunae JC819 isolated from Gulf of Mannar region, Tamil Nadu.</title>
        <authorList>
            <person name="Pk S."/>
            <person name="Ch S."/>
            <person name="Ch V.R."/>
        </authorList>
    </citation>
    <scope>NUCLEOTIDE SEQUENCE [LARGE SCALE GENOMIC DNA]</scope>
    <source>
        <strain evidence="3 4">JC819</strain>
    </source>
</reference>
<feature type="signal peptide" evidence="1">
    <location>
        <begin position="1"/>
        <end position="22"/>
    </location>
</feature>
<sequence>MMIRSMYVQLPRPVMIAFVATAMWCTTGGAAQSWSVPLAGNAFRSAPEPGGRSIGRDGNLSLRDESETYSVFFHVDQAATIKLAVQGRAVGETGTINLRLDQATHTVELSAADRESGQTPSIEVKAGYVQVDLSLGSGSNGVNVEHLLVNSADQEVQLDYVKTNDGNMFYWGRRGPSVHLAYRIPREVDLTYAYSEITVPSGQDTIGTYFMANGFGEGYFGMQVNSETERRVLFSIWSPFRTDNPNEIPEEDRVLTLAKGKDVVAKDFGNEGSGGQSFFRYPWKAGRTYRFLTEVKPNGKGQTQYTSWFGDKEKGEWLLVASFQRPKTDKHLTGFHSFLENFSPATGHLQRSAHYANQWVCDVTSQWHEIRQAKFTGDNTARGRHRLDYAGGSHEQHFFLKNCGFFSETVELDQTFQRQSSSSHKPAIDWDELPR</sequence>
<dbReference type="InterPro" id="IPR031712">
    <property type="entry name" value="DUF5077"/>
</dbReference>
<proteinExistence type="predicted"/>
<organism evidence="3 4">
    <name type="scientific">Roseiconus lacunae</name>
    <dbReference type="NCBI Taxonomy" id="2605694"/>
    <lineage>
        <taxon>Bacteria</taxon>
        <taxon>Pseudomonadati</taxon>
        <taxon>Planctomycetota</taxon>
        <taxon>Planctomycetia</taxon>
        <taxon>Pirellulales</taxon>
        <taxon>Pirellulaceae</taxon>
        <taxon>Roseiconus</taxon>
    </lineage>
</organism>
<dbReference type="Pfam" id="PF11958">
    <property type="entry name" value="DUF3472"/>
    <property type="match status" value="1"/>
</dbReference>
<gene>
    <name evidence="3" type="ORF">QTN89_20780</name>
</gene>
<comment type="caution">
    <text evidence="3">The sequence shown here is derived from an EMBL/GenBank/DDBJ whole genome shotgun (WGS) entry which is preliminary data.</text>
</comment>
<evidence type="ECO:0000256" key="1">
    <source>
        <dbReference type="SAM" id="SignalP"/>
    </source>
</evidence>
<dbReference type="EMBL" id="JASZZN010000017">
    <property type="protein sequence ID" value="MDM4017895.1"/>
    <property type="molecule type" value="Genomic_DNA"/>
</dbReference>
<keyword evidence="4" id="KW-1185">Reference proteome</keyword>